<proteinExistence type="predicted"/>
<gene>
    <name evidence="1" type="ORF">EXIGLDRAFT_847826</name>
</gene>
<accession>A0A166MIJ6</accession>
<evidence type="ECO:0000313" key="2">
    <source>
        <dbReference type="Proteomes" id="UP000077266"/>
    </source>
</evidence>
<dbReference type="Proteomes" id="UP000077266">
    <property type="component" value="Unassembled WGS sequence"/>
</dbReference>
<dbReference type="AlphaFoldDB" id="A0A166MIJ6"/>
<organism evidence="1 2">
    <name type="scientific">Exidia glandulosa HHB12029</name>
    <dbReference type="NCBI Taxonomy" id="1314781"/>
    <lineage>
        <taxon>Eukaryota</taxon>
        <taxon>Fungi</taxon>
        <taxon>Dikarya</taxon>
        <taxon>Basidiomycota</taxon>
        <taxon>Agaricomycotina</taxon>
        <taxon>Agaricomycetes</taxon>
        <taxon>Auriculariales</taxon>
        <taxon>Exidiaceae</taxon>
        <taxon>Exidia</taxon>
    </lineage>
</organism>
<name>A0A166MIJ6_EXIGL</name>
<dbReference type="InParanoid" id="A0A166MIJ6"/>
<evidence type="ECO:0008006" key="3">
    <source>
        <dbReference type="Google" id="ProtNLM"/>
    </source>
</evidence>
<evidence type="ECO:0000313" key="1">
    <source>
        <dbReference type="EMBL" id="KZV78072.1"/>
    </source>
</evidence>
<protein>
    <recommendedName>
        <fullName evidence="3">F-box domain-containing protein</fullName>
    </recommendedName>
</protein>
<dbReference type="EMBL" id="KV427157">
    <property type="protein sequence ID" value="KZV78072.1"/>
    <property type="molecule type" value="Genomic_DNA"/>
</dbReference>
<sequence>MSTLSALPVELVLTVVEHAAWSVITADKHWVGSLRLVSRRFDRTIKTIYFHTLILRYQNRGSIEKLAQLPDTPLSLTRHFVDTGNYDDIIISEESFYALSANVRDFTGSLTHYRHLTRRNSALNLDSVFITTPMDAPRMHRLISIPRVHVTYDTWREDLFSLAGSDSNSLGDAQIRWLIVDAFSADAIQTAVDVIPQFLSSLSGLLKIPSLKRLLLRPRSMYKESHDFFCDAATRWALVTRDERIWLDGTGAQGEWTVPNVRAWDVADALAGHGLWFTGAQLYTRPID</sequence>
<keyword evidence="2" id="KW-1185">Reference proteome</keyword>
<reference evidence="1 2" key="1">
    <citation type="journal article" date="2016" name="Mol. Biol. Evol.">
        <title>Comparative Genomics of Early-Diverging Mushroom-Forming Fungi Provides Insights into the Origins of Lignocellulose Decay Capabilities.</title>
        <authorList>
            <person name="Nagy L.G."/>
            <person name="Riley R."/>
            <person name="Tritt A."/>
            <person name="Adam C."/>
            <person name="Daum C."/>
            <person name="Floudas D."/>
            <person name="Sun H."/>
            <person name="Yadav J.S."/>
            <person name="Pangilinan J."/>
            <person name="Larsson K.H."/>
            <person name="Matsuura K."/>
            <person name="Barry K."/>
            <person name="Labutti K."/>
            <person name="Kuo R."/>
            <person name="Ohm R.A."/>
            <person name="Bhattacharya S.S."/>
            <person name="Shirouzu T."/>
            <person name="Yoshinaga Y."/>
            <person name="Martin F.M."/>
            <person name="Grigoriev I.V."/>
            <person name="Hibbett D.S."/>
        </authorList>
    </citation>
    <scope>NUCLEOTIDE SEQUENCE [LARGE SCALE GENOMIC DNA]</scope>
    <source>
        <strain evidence="1 2">HHB12029</strain>
    </source>
</reference>